<dbReference type="InterPro" id="IPR003615">
    <property type="entry name" value="HNH_nuc"/>
</dbReference>
<dbReference type="InParanoid" id="A0A540VM29"/>
<dbReference type="Pfam" id="PF01844">
    <property type="entry name" value="HNH"/>
    <property type="match status" value="1"/>
</dbReference>
<dbReference type="CDD" id="cd17923">
    <property type="entry name" value="DEXHc_Hrq1-like"/>
    <property type="match status" value="1"/>
</dbReference>
<dbReference type="PANTHER" id="PTHR47957">
    <property type="entry name" value="ATP-DEPENDENT HELICASE HRQ1"/>
    <property type="match status" value="1"/>
</dbReference>
<dbReference type="GO" id="GO:0006289">
    <property type="term" value="P:nucleotide-excision repair"/>
    <property type="evidence" value="ECO:0007669"/>
    <property type="project" value="TreeGrafter"/>
</dbReference>
<keyword evidence="2" id="KW-0067">ATP-binding</keyword>
<dbReference type="Pfam" id="PF00270">
    <property type="entry name" value="DEAD"/>
    <property type="match status" value="1"/>
</dbReference>
<dbReference type="InterPro" id="IPR001650">
    <property type="entry name" value="Helicase_C-like"/>
</dbReference>
<dbReference type="GO" id="GO:0005524">
    <property type="term" value="F:ATP binding"/>
    <property type="evidence" value="ECO:0007669"/>
    <property type="project" value="UniProtKB-KW"/>
</dbReference>
<organism evidence="5 6">
    <name type="scientific">Litorilinea aerophila</name>
    <dbReference type="NCBI Taxonomy" id="1204385"/>
    <lineage>
        <taxon>Bacteria</taxon>
        <taxon>Bacillati</taxon>
        <taxon>Chloroflexota</taxon>
        <taxon>Caldilineae</taxon>
        <taxon>Caldilineales</taxon>
        <taxon>Caldilineaceae</taxon>
        <taxon>Litorilinea</taxon>
    </lineage>
</organism>
<name>A0A540VM29_9CHLR</name>
<dbReference type="PROSITE" id="PS51192">
    <property type="entry name" value="HELICASE_ATP_BIND_1"/>
    <property type="match status" value="1"/>
</dbReference>
<evidence type="ECO:0000259" key="3">
    <source>
        <dbReference type="PROSITE" id="PS51192"/>
    </source>
</evidence>
<dbReference type="Proteomes" id="UP000317371">
    <property type="component" value="Unassembled WGS sequence"/>
</dbReference>
<dbReference type="EMBL" id="VIGC01000001">
    <property type="protein sequence ID" value="TQE97817.1"/>
    <property type="molecule type" value="Genomic_DNA"/>
</dbReference>
<dbReference type="Pfam" id="PF09369">
    <property type="entry name" value="MZB"/>
    <property type="match status" value="1"/>
</dbReference>
<dbReference type="GO" id="GO:0004519">
    <property type="term" value="F:endonuclease activity"/>
    <property type="evidence" value="ECO:0007669"/>
    <property type="project" value="InterPro"/>
</dbReference>
<dbReference type="GO" id="GO:0043138">
    <property type="term" value="F:3'-5' DNA helicase activity"/>
    <property type="evidence" value="ECO:0007669"/>
    <property type="project" value="TreeGrafter"/>
</dbReference>
<keyword evidence="6" id="KW-1185">Reference proteome</keyword>
<accession>A0A540VM29</accession>
<dbReference type="InterPro" id="IPR002711">
    <property type="entry name" value="HNH"/>
</dbReference>
<dbReference type="RefSeq" id="WP_141608027.1">
    <property type="nucleotide sequence ID" value="NZ_VIGC02000001.1"/>
</dbReference>
<protein>
    <submittedName>
        <fullName evidence="5">DEAD/DEAH box helicase</fullName>
    </submittedName>
</protein>
<feature type="domain" description="Helicase ATP-binding" evidence="3">
    <location>
        <begin position="64"/>
        <end position="244"/>
    </location>
</feature>
<dbReference type="GO" id="GO:0008270">
    <property type="term" value="F:zinc ion binding"/>
    <property type="evidence" value="ECO:0007669"/>
    <property type="project" value="InterPro"/>
</dbReference>
<keyword evidence="5" id="KW-0378">Hydrolase</keyword>
<dbReference type="InterPro" id="IPR014001">
    <property type="entry name" value="Helicase_ATP-bd"/>
</dbReference>
<dbReference type="GO" id="GO:0003676">
    <property type="term" value="F:nucleic acid binding"/>
    <property type="evidence" value="ECO:0007669"/>
    <property type="project" value="InterPro"/>
</dbReference>
<dbReference type="Pfam" id="PF00271">
    <property type="entry name" value="Helicase_C"/>
    <property type="match status" value="1"/>
</dbReference>
<evidence type="ECO:0000313" key="5">
    <source>
        <dbReference type="EMBL" id="TQE97817.1"/>
    </source>
</evidence>
<dbReference type="SUPFAM" id="SSF52540">
    <property type="entry name" value="P-loop containing nucleoside triphosphate hydrolases"/>
    <property type="match status" value="1"/>
</dbReference>
<dbReference type="InterPro" id="IPR011545">
    <property type="entry name" value="DEAD/DEAH_box_helicase_dom"/>
</dbReference>
<dbReference type="FunCoup" id="A0A540VM29">
    <property type="interactions" value="311"/>
</dbReference>
<dbReference type="SMART" id="SM00490">
    <property type="entry name" value="HELICc"/>
    <property type="match status" value="1"/>
</dbReference>
<dbReference type="PANTHER" id="PTHR47957:SF3">
    <property type="entry name" value="ATP-DEPENDENT HELICASE HRQ1"/>
    <property type="match status" value="1"/>
</dbReference>
<sequence length="883" mass="97650">MALSDVLTELRADAHFMAGVTAWQTRPRQPARYAPMPESLHPAVQEALHRRGIRQLYTHQAQAIELALAGQDLAVVTPTASGKTLCYNGPVLHALLADPTARALFLFPTKALAQDQLAELHRWQATLARDLGIATYDGDTPGAERAQIRRTARALLTNPDMLHTGILPYHPHWADFFAGLRYVVIDEMHTYRGVFGSHVANVLRRLQRVCAHYGSRPQFICTSATIANPGELAGRLLERPVAVVDDNGAPWGEKHLILYNPPLYDPERGLRRSSVLEAQALAARCILHGVQTIVFGRSRLTTEVLLTYLRERVGRDRRRGAVGDPRQAIRGYRGGYLPEERRRIEAGLRQGQVRGVVATNALELGIDIGQLQAAILCGYPGTIASTWQQMGRAGRTLESSLAVLVATAGPLDQYVVQHPEFLFDNSPEQALIHPDNLMLLVDQMRCSAFELPFQDGESLGASPFGQDVLHLLAEQGQVQHHGHQWFWSGPAYPARQVSLRSAGSETVAIQAGSGADSTIIGEIDQISAPRLLHEGAIYLHEGQSYRVEKLDLEAHLAQVTPVDVEYYTEVSTETNVTILAELERRPMGGALTAHGELQVSSQVVGFRRIRRFTHETLGVFPLDFPPMLLETSGYWLSVSPEAQSLLEEAGHWFDSPNDYGPNWEEQRQRVRARDGYRCARCGAPEPPGRQHDVHHLIPFRTFGYVPGRNERYKEANQLENLLLVCRTCHRRLEMGVRVRGGLDGLAYVLGQLAPLYLMCDRQDLDVHVSRGGLRGAPGLSPGTGAETAVAALDRPTIFIYERAQAGLGFSSRLYELHDRLLAAAQEQIERCPCLHGCPACVGPVLEQGQVWLPTKTLARALLQVLRTDQVHPRGPAPTDDIAF</sequence>
<evidence type="ECO:0000256" key="1">
    <source>
        <dbReference type="ARBA" id="ARBA00022741"/>
    </source>
</evidence>
<reference evidence="5 6" key="1">
    <citation type="submission" date="2019-06" db="EMBL/GenBank/DDBJ databases">
        <title>Genome sequence of Litorilinea aerophila BAA-2444.</title>
        <authorList>
            <person name="Maclea K.S."/>
            <person name="Maurais E.G."/>
            <person name="Iannazzi L.C."/>
        </authorList>
    </citation>
    <scope>NUCLEOTIDE SEQUENCE [LARGE SCALE GENOMIC DNA]</scope>
    <source>
        <strain evidence="5 6">ATCC BAA-2444</strain>
    </source>
</reference>
<keyword evidence="5" id="KW-0347">Helicase</keyword>
<dbReference type="InterPro" id="IPR018973">
    <property type="entry name" value="MZB"/>
</dbReference>
<dbReference type="CDD" id="cd18797">
    <property type="entry name" value="SF2_C_Hrq"/>
    <property type="match status" value="1"/>
</dbReference>
<dbReference type="OrthoDB" id="9774462at2"/>
<comment type="caution">
    <text evidence="5">The sequence shown here is derived from an EMBL/GenBank/DDBJ whole genome shotgun (WGS) entry which is preliminary data.</text>
</comment>
<dbReference type="PROSITE" id="PS51194">
    <property type="entry name" value="HELICASE_CTER"/>
    <property type="match status" value="1"/>
</dbReference>
<evidence type="ECO:0000313" key="6">
    <source>
        <dbReference type="Proteomes" id="UP000317371"/>
    </source>
</evidence>
<dbReference type="AlphaFoldDB" id="A0A540VM29"/>
<gene>
    <name evidence="5" type="ORF">FKZ61_00085</name>
</gene>
<dbReference type="SMART" id="SM00507">
    <property type="entry name" value="HNHc"/>
    <property type="match status" value="1"/>
</dbReference>
<dbReference type="Gene3D" id="1.10.30.50">
    <property type="match status" value="1"/>
</dbReference>
<dbReference type="SMART" id="SM00487">
    <property type="entry name" value="DEXDc"/>
    <property type="match status" value="1"/>
</dbReference>
<dbReference type="CDD" id="cd00085">
    <property type="entry name" value="HNHc"/>
    <property type="match status" value="1"/>
</dbReference>
<dbReference type="InterPro" id="IPR027417">
    <property type="entry name" value="P-loop_NTPase"/>
</dbReference>
<dbReference type="Gene3D" id="3.40.50.300">
    <property type="entry name" value="P-loop containing nucleotide triphosphate hydrolases"/>
    <property type="match status" value="2"/>
</dbReference>
<feature type="domain" description="Helicase C-terminal" evidence="4">
    <location>
        <begin position="277"/>
        <end position="438"/>
    </location>
</feature>
<evidence type="ECO:0000256" key="2">
    <source>
        <dbReference type="ARBA" id="ARBA00022840"/>
    </source>
</evidence>
<dbReference type="GO" id="GO:0036297">
    <property type="term" value="P:interstrand cross-link repair"/>
    <property type="evidence" value="ECO:0007669"/>
    <property type="project" value="TreeGrafter"/>
</dbReference>
<proteinExistence type="predicted"/>
<keyword evidence="1" id="KW-0547">Nucleotide-binding</keyword>
<evidence type="ECO:0000259" key="4">
    <source>
        <dbReference type="PROSITE" id="PS51194"/>
    </source>
</evidence>